<gene>
    <name evidence="2" type="ORF">P691DRAFT_549204</name>
</gene>
<protein>
    <recommendedName>
        <fullName evidence="4">Secreted protein</fullName>
    </recommendedName>
</protein>
<sequence length="96" mass="11333">MYLRRVLICFASLLRLVYSLMSRICIRARHLHGHGRNSLSPVFLMYSHSCCTFIHYVTVLFDEQAPEWHYCRWPVLRMRPYFGRTLVSGATLDQAP</sequence>
<name>A0A9P5WZ25_9AGAR</name>
<dbReference type="EMBL" id="MU151824">
    <property type="protein sequence ID" value="KAF9441664.1"/>
    <property type="molecule type" value="Genomic_DNA"/>
</dbReference>
<dbReference type="AlphaFoldDB" id="A0A9P5WZ25"/>
<comment type="caution">
    <text evidence="2">The sequence shown here is derived from an EMBL/GenBank/DDBJ whole genome shotgun (WGS) entry which is preliminary data.</text>
</comment>
<evidence type="ECO:0008006" key="4">
    <source>
        <dbReference type="Google" id="ProtNLM"/>
    </source>
</evidence>
<accession>A0A9P5WZ25</accession>
<evidence type="ECO:0000256" key="1">
    <source>
        <dbReference type="SAM" id="SignalP"/>
    </source>
</evidence>
<evidence type="ECO:0000313" key="3">
    <source>
        <dbReference type="Proteomes" id="UP000807342"/>
    </source>
</evidence>
<proteinExistence type="predicted"/>
<feature type="signal peptide" evidence="1">
    <location>
        <begin position="1"/>
        <end position="19"/>
    </location>
</feature>
<keyword evidence="1" id="KW-0732">Signal</keyword>
<keyword evidence="3" id="KW-1185">Reference proteome</keyword>
<organism evidence="2 3">
    <name type="scientific">Macrolepiota fuliginosa MF-IS2</name>
    <dbReference type="NCBI Taxonomy" id="1400762"/>
    <lineage>
        <taxon>Eukaryota</taxon>
        <taxon>Fungi</taxon>
        <taxon>Dikarya</taxon>
        <taxon>Basidiomycota</taxon>
        <taxon>Agaricomycotina</taxon>
        <taxon>Agaricomycetes</taxon>
        <taxon>Agaricomycetidae</taxon>
        <taxon>Agaricales</taxon>
        <taxon>Agaricineae</taxon>
        <taxon>Agaricaceae</taxon>
        <taxon>Macrolepiota</taxon>
    </lineage>
</organism>
<reference evidence="2" key="1">
    <citation type="submission" date="2020-11" db="EMBL/GenBank/DDBJ databases">
        <authorList>
            <consortium name="DOE Joint Genome Institute"/>
            <person name="Ahrendt S."/>
            <person name="Riley R."/>
            <person name="Andreopoulos W."/>
            <person name="Labutti K."/>
            <person name="Pangilinan J."/>
            <person name="Ruiz-Duenas F.J."/>
            <person name="Barrasa J.M."/>
            <person name="Sanchez-Garcia M."/>
            <person name="Camarero S."/>
            <person name="Miyauchi S."/>
            <person name="Serrano A."/>
            <person name="Linde D."/>
            <person name="Babiker R."/>
            <person name="Drula E."/>
            <person name="Ayuso-Fernandez I."/>
            <person name="Pacheco R."/>
            <person name="Padilla G."/>
            <person name="Ferreira P."/>
            <person name="Barriuso J."/>
            <person name="Kellner H."/>
            <person name="Castanera R."/>
            <person name="Alfaro M."/>
            <person name="Ramirez L."/>
            <person name="Pisabarro A.G."/>
            <person name="Kuo A."/>
            <person name="Tritt A."/>
            <person name="Lipzen A."/>
            <person name="He G."/>
            <person name="Yan M."/>
            <person name="Ng V."/>
            <person name="Cullen D."/>
            <person name="Martin F."/>
            <person name="Rosso M.-N."/>
            <person name="Henrissat B."/>
            <person name="Hibbett D."/>
            <person name="Martinez A.T."/>
            <person name="Grigoriev I.V."/>
        </authorList>
    </citation>
    <scope>NUCLEOTIDE SEQUENCE</scope>
    <source>
        <strain evidence="2">MF-IS2</strain>
    </source>
</reference>
<evidence type="ECO:0000313" key="2">
    <source>
        <dbReference type="EMBL" id="KAF9441664.1"/>
    </source>
</evidence>
<feature type="chain" id="PRO_5040127298" description="Secreted protein" evidence="1">
    <location>
        <begin position="20"/>
        <end position="96"/>
    </location>
</feature>
<dbReference type="Proteomes" id="UP000807342">
    <property type="component" value="Unassembled WGS sequence"/>
</dbReference>